<gene>
    <name evidence="2" type="ORF">GBAR_LOCUS30658</name>
</gene>
<feature type="compositionally biased region" description="Polar residues" evidence="1">
    <location>
        <begin position="27"/>
        <end position="38"/>
    </location>
</feature>
<evidence type="ECO:0000313" key="3">
    <source>
        <dbReference type="Proteomes" id="UP001174909"/>
    </source>
</evidence>
<dbReference type="EMBL" id="CASHTH010004341">
    <property type="protein sequence ID" value="CAI8056271.1"/>
    <property type="molecule type" value="Genomic_DNA"/>
</dbReference>
<feature type="region of interest" description="Disordered" evidence="1">
    <location>
        <begin position="1"/>
        <end position="38"/>
    </location>
</feature>
<keyword evidence="3" id="KW-1185">Reference proteome</keyword>
<feature type="compositionally biased region" description="Low complexity" evidence="1">
    <location>
        <begin position="1"/>
        <end position="13"/>
    </location>
</feature>
<sequence>MLSSYSRTFPSFSSDHRCRRDQRHTSTECSGDSHNVRQ</sequence>
<comment type="caution">
    <text evidence="2">The sequence shown here is derived from an EMBL/GenBank/DDBJ whole genome shotgun (WGS) entry which is preliminary data.</text>
</comment>
<evidence type="ECO:0000313" key="2">
    <source>
        <dbReference type="EMBL" id="CAI8056271.1"/>
    </source>
</evidence>
<organism evidence="2 3">
    <name type="scientific">Geodia barretti</name>
    <name type="common">Barrett's horny sponge</name>
    <dbReference type="NCBI Taxonomy" id="519541"/>
    <lineage>
        <taxon>Eukaryota</taxon>
        <taxon>Metazoa</taxon>
        <taxon>Porifera</taxon>
        <taxon>Demospongiae</taxon>
        <taxon>Heteroscleromorpha</taxon>
        <taxon>Tetractinellida</taxon>
        <taxon>Astrophorina</taxon>
        <taxon>Geodiidae</taxon>
        <taxon>Geodia</taxon>
    </lineage>
</organism>
<dbReference type="AlphaFoldDB" id="A0AA35U0A0"/>
<feature type="compositionally biased region" description="Basic and acidic residues" evidence="1">
    <location>
        <begin position="14"/>
        <end position="26"/>
    </location>
</feature>
<name>A0AA35U0A0_GEOBA</name>
<accession>A0AA35U0A0</accession>
<proteinExistence type="predicted"/>
<evidence type="ECO:0000256" key="1">
    <source>
        <dbReference type="SAM" id="MobiDB-lite"/>
    </source>
</evidence>
<reference evidence="2" key="1">
    <citation type="submission" date="2023-03" db="EMBL/GenBank/DDBJ databases">
        <authorList>
            <person name="Steffen K."/>
            <person name="Cardenas P."/>
        </authorList>
    </citation>
    <scope>NUCLEOTIDE SEQUENCE</scope>
</reference>
<dbReference type="Proteomes" id="UP001174909">
    <property type="component" value="Unassembled WGS sequence"/>
</dbReference>
<protein>
    <submittedName>
        <fullName evidence="2">Uncharacterized protein</fullName>
    </submittedName>
</protein>